<accession>A0A4Q1BDZ7</accession>
<dbReference type="InParanoid" id="A0A4Q1BDZ7"/>
<proteinExistence type="predicted"/>
<dbReference type="Proteomes" id="UP000289152">
    <property type="component" value="Unassembled WGS sequence"/>
</dbReference>
<reference evidence="3 4" key="1">
    <citation type="submission" date="2016-06" db="EMBL/GenBank/DDBJ databases">
        <title>Evolution of pathogenesis and genome organization in the Tremellales.</title>
        <authorList>
            <person name="Cuomo C."/>
            <person name="Litvintseva A."/>
            <person name="Heitman J."/>
            <person name="Chen Y."/>
            <person name="Sun S."/>
            <person name="Springer D."/>
            <person name="Dromer F."/>
            <person name="Young S."/>
            <person name="Zeng Q."/>
            <person name="Chapman S."/>
            <person name="Gujja S."/>
            <person name="Saif S."/>
            <person name="Birren B."/>
        </authorList>
    </citation>
    <scope>NUCLEOTIDE SEQUENCE [LARGE SCALE GENOMIC DNA]</scope>
    <source>
        <strain evidence="3 4">ATCC 28783</strain>
    </source>
</reference>
<dbReference type="STRING" id="5217.A0A4Q1BDZ7"/>
<keyword evidence="4" id="KW-1185">Reference proteome</keyword>
<dbReference type="SMART" id="SM00293">
    <property type="entry name" value="PWWP"/>
    <property type="match status" value="1"/>
</dbReference>
<dbReference type="SUPFAM" id="SSF63748">
    <property type="entry name" value="Tudor/PWWP/MBT"/>
    <property type="match status" value="1"/>
</dbReference>
<comment type="caution">
    <text evidence="3">The sequence shown here is derived from an EMBL/GenBank/DDBJ whole genome shotgun (WGS) entry which is preliminary data.</text>
</comment>
<feature type="compositionally biased region" description="Acidic residues" evidence="1">
    <location>
        <begin position="160"/>
        <end position="178"/>
    </location>
</feature>
<feature type="domain" description="PWWP" evidence="2">
    <location>
        <begin position="53"/>
        <end position="117"/>
    </location>
</feature>
<dbReference type="VEuPathDB" id="FungiDB:TREMEDRAFT_72628"/>
<dbReference type="InterPro" id="IPR035441">
    <property type="entry name" value="TFIIS/LEDGF_dom_sf"/>
</dbReference>
<organism evidence="3 4">
    <name type="scientific">Tremella mesenterica</name>
    <name type="common">Jelly fungus</name>
    <dbReference type="NCBI Taxonomy" id="5217"/>
    <lineage>
        <taxon>Eukaryota</taxon>
        <taxon>Fungi</taxon>
        <taxon>Dikarya</taxon>
        <taxon>Basidiomycota</taxon>
        <taxon>Agaricomycotina</taxon>
        <taxon>Tremellomycetes</taxon>
        <taxon>Tremellales</taxon>
        <taxon>Tremellaceae</taxon>
        <taxon>Tremella</taxon>
    </lineage>
</organism>
<evidence type="ECO:0000313" key="4">
    <source>
        <dbReference type="Proteomes" id="UP000289152"/>
    </source>
</evidence>
<dbReference type="Gene3D" id="2.30.30.140">
    <property type="match status" value="1"/>
</dbReference>
<dbReference type="OrthoDB" id="62853at2759"/>
<gene>
    <name evidence="3" type="ORF">M231_06206</name>
</gene>
<name>A0A4Q1BDZ7_TREME</name>
<sequence length="401" mass="44131">MSEEAEPMAVDAQPPVSKPTSSTKVPGKRGRPSSGAKKVETKPPPSDKTNYSYGDIVLARLKGFPFWPGRITDPNDVPNHIQKIRPSINPSTYCVQFFTQGDYAWLHANVIRPLSADEITAWLAETHRKGKGNLQDAYLTAQDPTEWDEAQQAAIRAREEEEAEAEGEVDQLEEEEVAESGGKRKRGAGEKKATKKRAKTEKATPEPKKSKKAEQLKVEVKPVAQPAADDADPLSSDPECAKVKHWRHMCQRAFLGKELPQASEMDQYDKIFNEIEKYEGMTITALQYSKIGKVMKKIAALRNIPRNDELKITERAQKLMNGWQVIIEQSEAKVDGGKPVNGDSVPETNGVHGSGEKSAEAGESDKKETTEVAGEAEASTEKVETAPVESEPTAPVETTED</sequence>
<feature type="compositionally biased region" description="Basic and acidic residues" evidence="1">
    <location>
        <begin position="354"/>
        <end position="370"/>
    </location>
</feature>
<dbReference type="InterPro" id="IPR000313">
    <property type="entry name" value="PWWP_dom"/>
</dbReference>
<dbReference type="SUPFAM" id="SSF47676">
    <property type="entry name" value="Conserved domain common to transcription factors TFIIS, elongin A, CRSP70"/>
    <property type="match status" value="1"/>
</dbReference>
<dbReference type="Gene3D" id="1.20.930.10">
    <property type="entry name" value="Conserved domain common to transcription factors TFIIS, elongin A, CRSP70"/>
    <property type="match status" value="1"/>
</dbReference>
<dbReference type="AlphaFoldDB" id="A0A4Q1BDZ7"/>
<feature type="compositionally biased region" description="Basic and acidic residues" evidence="1">
    <location>
        <begin position="200"/>
        <end position="218"/>
    </location>
</feature>
<protein>
    <recommendedName>
        <fullName evidence="2">PWWP domain-containing protein</fullName>
    </recommendedName>
</protein>
<feature type="region of interest" description="Disordered" evidence="1">
    <location>
        <begin position="139"/>
        <end position="218"/>
    </location>
</feature>
<dbReference type="PROSITE" id="PS50812">
    <property type="entry name" value="PWWP"/>
    <property type="match status" value="1"/>
</dbReference>
<feature type="region of interest" description="Disordered" evidence="1">
    <location>
        <begin position="1"/>
        <end position="52"/>
    </location>
</feature>
<dbReference type="EMBL" id="SDIL01000094">
    <property type="protein sequence ID" value="RXK36547.1"/>
    <property type="molecule type" value="Genomic_DNA"/>
</dbReference>
<evidence type="ECO:0000259" key="2">
    <source>
        <dbReference type="PROSITE" id="PS50812"/>
    </source>
</evidence>
<dbReference type="Pfam" id="PF00855">
    <property type="entry name" value="PWWP"/>
    <property type="match status" value="1"/>
</dbReference>
<dbReference type="FunCoup" id="A0A4Q1BDZ7">
    <property type="interactions" value="147"/>
</dbReference>
<feature type="region of interest" description="Disordered" evidence="1">
    <location>
        <begin position="331"/>
        <end position="401"/>
    </location>
</feature>
<evidence type="ECO:0000313" key="3">
    <source>
        <dbReference type="EMBL" id="RXK36547.1"/>
    </source>
</evidence>
<evidence type="ECO:0000256" key="1">
    <source>
        <dbReference type="SAM" id="MobiDB-lite"/>
    </source>
</evidence>